<protein>
    <submittedName>
        <fullName evidence="2">NADP-dependent oxidoreductase domain-containing protein</fullName>
    </submittedName>
</protein>
<sequence length="231" mass="26703">MYESNLPRNELFINTKLWPTDFGKNVPNAFEIACQKLRVDYLDSYMIHFPAVPEEMGNSNAVLEETWRELEKLYDAEKIRALGVSNFSCDDLENLLEICSIRPHIIQSEFHPCQNPFELRQLCNEVDITFCGYCPLAKGRILHLDSITKIAKIHGKTPAQICIRWSIQNGVCAIPKSRKPVRIMENSMVFDFELTETEMHELNNLHLKESLKVVNLSSIQERMDLPDGYKL</sequence>
<evidence type="ECO:0000313" key="2">
    <source>
        <dbReference type="WBParaSite" id="PS1159_v2.g6479.t1"/>
    </source>
</evidence>
<evidence type="ECO:0000313" key="1">
    <source>
        <dbReference type="Proteomes" id="UP000887580"/>
    </source>
</evidence>
<reference evidence="2" key="1">
    <citation type="submission" date="2022-11" db="UniProtKB">
        <authorList>
            <consortium name="WormBaseParasite"/>
        </authorList>
    </citation>
    <scope>IDENTIFICATION</scope>
</reference>
<dbReference type="Proteomes" id="UP000887580">
    <property type="component" value="Unplaced"/>
</dbReference>
<organism evidence="1 2">
    <name type="scientific">Panagrolaimus sp. PS1159</name>
    <dbReference type="NCBI Taxonomy" id="55785"/>
    <lineage>
        <taxon>Eukaryota</taxon>
        <taxon>Metazoa</taxon>
        <taxon>Ecdysozoa</taxon>
        <taxon>Nematoda</taxon>
        <taxon>Chromadorea</taxon>
        <taxon>Rhabditida</taxon>
        <taxon>Tylenchina</taxon>
        <taxon>Panagrolaimomorpha</taxon>
        <taxon>Panagrolaimoidea</taxon>
        <taxon>Panagrolaimidae</taxon>
        <taxon>Panagrolaimus</taxon>
    </lineage>
</organism>
<dbReference type="WBParaSite" id="PS1159_v2.g6479.t1">
    <property type="protein sequence ID" value="PS1159_v2.g6479.t1"/>
    <property type="gene ID" value="PS1159_v2.g6479"/>
</dbReference>
<accession>A0AC35GL43</accession>
<proteinExistence type="predicted"/>
<name>A0AC35GL43_9BILA</name>